<feature type="domain" description="EF-hand" evidence="2">
    <location>
        <begin position="42"/>
        <end position="77"/>
    </location>
</feature>
<dbReference type="PROSITE" id="PS00018">
    <property type="entry name" value="EF_HAND_1"/>
    <property type="match status" value="1"/>
</dbReference>
<dbReference type="SUPFAM" id="SSF47473">
    <property type="entry name" value="EF-hand"/>
    <property type="match status" value="1"/>
</dbReference>
<dbReference type="Proteomes" id="UP000013827">
    <property type="component" value="Unassembled WGS sequence"/>
</dbReference>
<dbReference type="KEGG" id="ehx:EMIHUDRAFT_357904"/>
<dbReference type="SMART" id="SM00054">
    <property type="entry name" value="EFh"/>
    <property type="match status" value="2"/>
</dbReference>
<dbReference type="PaxDb" id="2903-EOD11086"/>
<dbReference type="Gene3D" id="1.10.238.10">
    <property type="entry name" value="EF-hand"/>
    <property type="match status" value="1"/>
</dbReference>
<dbReference type="GeneID" id="17257211"/>
<dbReference type="GO" id="GO:0005509">
    <property type="term" value="F:calcium ion binding"/>
    <property type="evidence" value="ECO:0007669"/>
    <property type="project" value="InterPro"/>
</dbReference>
<organism evidence="3 4">
    <name type="scientific">Emiliania huxleyi (strain CCMP1516)</name>
    <dbReference type="NCBI Taxonomy" id="280463"/>
    <lineage>
        <taxon>Eukaryota</taxon>
        <taxon>Haptista</taxon>
        <taxon>Haptophyta</taxon>
        <taxon>Prymnesiophyceae</taxon>
        <taxon>Isochrysidales</taxon>
        <taxon>Noelaerhabdaceae</taxon>
        <taxon>Emiliania</taxon>
    </lineage>
</organism>
<reference evidence="3" key="2">
    <citation type="submission" date="2024-10" db="UniProtKB">
        <authorList>
            <consortium name="EnsemblProtists"/>
        </authorList>
    </citation>
    <scope>IDENTIFICATION</scope>
</reference>
<keyword evidence="4" id="KW-1185">Reference proteome</keyword>
<protein>
    <recommendedName>
        <fullName evidence="2">EF-hand domain-containing protein</fullName>
    </recommendedName>
</protein>
<dbReference type="AlphaFoldDB" id="A0A0D3IIK1"/>
<keyword evidence="1" id="KW-0106">Calcium</keyword>
<evidence type="ECO:0000313" key="4">
    <source>
        <dbReference type="Proteomes" id="UP000013827"/>
    </source>
</evidence>
<proteinExistence type="predicted"/>
<evidence type="ECO:0000259" key="2">
    <source>
        <dbReference type="PROSITE" id="PS50222"/>
    </source>
</evidence>
<accession>A0A0D3IIK1</accession>
<dbReference type="eggNOG" id="ENOG502SEPS">
    <property type="taxonomic scope" value="Eukaryota"/>
</dbReference>
<dbReference type="EnsemblProtists" id="EOD11086">
    <property type="protein sequence ID" value="EOD11086"/>
    <property type="gene ID" value="EMIHUDRAFT_357904"/>
</dbReference>
<dbReference type="RefSeq" id="XP_005763515.1">
    <property type="nucleotide sequence ID" value="XM_005763458.1"/>
</dbReference>
<reference evidence="4" key="1">
    <citation type="journal article" date="2013" name="Nature">
        <title>Pan genome of the phytoplankton Emiliania underpins its global distribution.</title>
        <authorList>
            <person name="Read B.A."/>
            <person name="Kegel J."/>
            <person name="Klute M.J."/>
            <person name="Kuo A."/>
            <person name="Lefebvre S.C."/>
            <person name="Maumus F."/>
            <person name="Mayer C."/>
            <person name="Miller J."/>
            <person name="Monier A."/>
            <person name="Salamov A."/>
            <person name="Young J."/>
            <person name="Aguilar M."/>
            <person name="Claverie J.M."/>
            <person name="Frickenhaus S."/>
            <person name="Gonzalez K."/>
            <person name="Herman E.K."/>
            <person name="Lin Y.C."/>
            <person name="Napier J."/>
            <person name="Ogata H."/>
            <person name="Sarno A.F."/>
            <person name="Shmutz J."/>
            <person name="Schroeder D."/>
            <person name="de Vargas C."/>
            <person name="Verret F."/>
            <person name="von Dassow P."/>
            <person name="Valentin K."/>
            <person name="Van de Peer Y."/>
            <person name="Wheeler G."/>
            <person name="Dacks J.B."/>
            <person name="Delwiche C.F."/>
            <person name="Dyhrman S.T."/>
            <person name="Glockner G."/>
            <person name="John U."/>
            <person name="Richards T."/>
            <person name="Worden A.Z."/>
            <person name="Zhang X."/>
            <person name="Grigoriev I.V."/>
            <person name="Allen A.E."/>
            <person name="Bidle K."/>
            <person name="Borodovsky M."/>
            <person name="Bowler C."/>
            <person name="Brownlee C."/>
            <person name="Cock J.M."/>
            <person name="Elias M."/>
            <person name="Gladyshev V.N."/>
            <person name="Groth M."/>
            <person name="Guda C."/>
            <person name="Hadaegh A."/>
            <person name="Iglesias-Rodriguez M.D."/>
            <person name="Jenkins J."/>
            <person name="Jones B.M."/>
            <person name="Lawson T."/>
            <person name="Leese F."/>
            <person name="Lindquist E."/>
            <person name="Lobanov A."/>
            <person name="Lomsadze A."/>
            <person name="Malik S.B."/>
            <person name="Marsh M.E."/>
            <person name="Mackinder L."/>
            <person name="Mock T."/>
            <person name="Mueller-Roeber B."/>
            <person name="Pagarete A."/>
            <person name="Parker M."/>
            <person name="Probert I."/>
            <person name="Quesneville H."/>
            <person name="Raines C."/>
            <person name="Rensing S.A."/>
            <person name="Riano-Pachon D.M."/>
            <person name="Richier S."/>
            <person name="Rokitta S."/>
            <person name="Shiraiwa Y."/>
            <person name="Soanes D.M."/>
            <person name="van der Giezen M."/>
            <person name="Wahlund T.M."/>
            <person name="Williams B."/>
            <person name="Wilson W."/>
            <person name="Wolfe G."/>
            <person name="Wurch L.L."/>
        </authorList>
    </citation>
    <scope>NUCLEOTIDE SEQUENCE</scope>
</reference>
<evidence type="ECO:0000256" key="1">
    <source>
        <dbReference type="ARBA" id="ARBA00022837"/>
    </source>
</evidence>
<dbReference type="HOGENOM" id="CLU_1860533_0_0_1"/>
<dbReference type="Pfam" id="PF13499">
    <property type="entry name" value="EF-hand_7"/>
    <property type="match status" value="1"/>
</dbReference>
<evidence type="ECO:0000313" key="3">
    <source>
        <dbReference type="EnsemblProtists" id="EOD11086"/>
    </source>
</evidence>
<dbReference type="InterPro" id="IPR011992">
    <property type="entry name" value="EF-hand-dom_pair"/>
</dbReference>
<dbReference type="PROSITE" id="PS50222">
    <property type="entry name" value="EF_HAND_2"/>
    <property type="match status" value="2"/>
</dbReference>
<sequence length="138" mass="14519">MINDIFDAADTNKDGRVDIDESYVLILKLYIKVNRQAPVNPPSREVSEVLFRAADNDGSGRLNKEEFLELATTLLGRAGLRVAAYKAITLLAAPFLGAYLAAMACRSYAAAPGGGGGPRPLWAASVDGLLAGLGSVLP</sequence>
<feature type="domain" description="EF-hand" evidence="2">
    <location>
        <begin position="1"/>
        <end position="32"/>
    </location>
</feature>
<dbReference type="InterPro" id="IPR002048">
    <property type="entry name" value="EF_hand_dom"/>
</dbReference>
<dbReference type="InterPro" id="IPR018247">
    <property type="entry name" value="EF_Hand_1_Ca_BS"/>
</dbReference>
<name>A0A0D3IIK1_EMIH1</name>